<dbReference type="PANTHER" id="PTHR30069:SF29">
    <property type="entry name" value="HEMOGLOBIN AND HEMOGLOBIN-HAPTOGLOBIN-BINDING PROTEIN 1-RELATED"/>
    <property type="match status" value="1"/>
</dbReference>
<dbReference type="PATRIC" id="fig|1121098.3.peg.2062"/>
<evidence type="ECO:0000256" key="13">
    <source>
        <dbReference type="RuleBase" id="RU003357"/>
    </source>
</evidence>
<dbReference type="InterPro" id="IPR039426">
    <property type="entry name" value="TonB-dep_rcpt-like"/>
</dbReference>
<keyword evidence="3 12" id="KW-1134">Transmembrane beta strand</keyword>
<dbReference type="GO" id="GO:0009279">
    <property type="term" value="C:cell outer membrane"/>
    <property type="evidence" value="ECO:0007669"/>
    <property type="project" value="UniProtKB-SubCell"/>
</dbReference>
<keyword evidence="16" id="KW-1185">Reference proteome</keyword>
<dbReference type="Gene3D" id="3.55.50.30">
    <property type="match status" value="1"/>
</dbReference>
<dbReference type="OrthoDB" id="778480at2"/>
<dbReference type="PROSITE" id="PS52016">
    <property type="entry name" value="TONB_DEPENDENT_REC_3"/>
    <property type="match status" value="1"/>
</dbReference>
<keyword evidence="6" id="KW-0732">Signal</keyword>
<dbReference type="RefSeq" id="WP_005940463.1">
    <property type="nucleotide sequence ID" value="NZ_KB890342.1"/>
</dbReference>
<evidence type="ECO:0000256" key="4">
    <source>
        <dbReference type="ARBA" id="ARBA00022496"/>
    </source>
</evidence>
<dbReference type="InterPro" id="IPR036942">
    <property type="entry name" value="Beta-barrel_TonB_sf"/>
</dbReference>
<evidence type="ECO:0000256" key="11">
    <source>
        <dbReference type="ARBA" id="ARBA00023237"/>
    </source>
</evidence>
<dbReference type="NCBIfam" id="TIGR04056">
    <property type="entry name" value="OMP_RagA_SusC"/>
    <property type="match status" value="1"/>
</dbReference>
<evidence type="ECO:0000259" key="14">
    <source>
        <dbReference type="SMART" id="SM00965"/>
    </source>
</evidence>
<dbReference type="eggNOG" id="COG1629">
    <property type="taxonomic scope" value="Bacteria"/>
</dbReference>
<name>U6RFV4_9BACT</name>
<dbReference type="Gene3D" id="2.170.130.10">
    <property type="entry name" value="TonB-dependent receptor, plug domain"/>
    <property type="match status" value="1"/>
</dbReference>
<dbReference type="Gene3D" id="2.60.40.1120">
    <property type="entry name" value="Carboxypeptidase-like, regulatory domain"/>
    <property type="match status" value="1"/>
</dbReference>
<evidence type="ECO:0000256" key="12">
    <source>
        <dbReference type="PROSITE-ProRule" id="PRU01360"/>
    </source>
</evidence>
<keyword evidence="8 13" id="KW-0798">TonB box</keyword>
<dbReference type="InterPro" id="IPR000531">
    <property type="entry name" value="Beta-barrel_TonB"/>
</dbReference>
<dbReference type="Pfam" id="PF07715">
    <property type="entry name" value="Plug"/>
    <property type="match status" value="1"/>
</dbReference>
<dbReference type="EMBL" id="AQHY01000025">
    <property type="protein sequence ID" value="EOA54636.1"/>
    <property type="molecule type" value="Genomic_DNA"/>
</dbReference>
<dbReference type="NCBIfam" id="TIGR04057">
    <property type="entry name" value="SusC_RagA_signa"/>
    <property type="match status" value="1"/>
</dbReference>
<evidence type="ECO:0000256" key="6">
    <source>
        <dbReference type="ARBA" id="ARBA00022729"/>
    </source>
</evidence>
<reference evidence="15 16" key="1">
    <citation type="submission" date="2013-04" db="EMBL/GenBank/DDBJ databases">
        <title>The Genome Sequence of Bacteroides massiliensis DSM 17679.</title>
        <authorList>
            <consortium name="The Broad Institute Genomics Platform"/>
            <person name="Earl A."/>
            <person name="Ward D."/>
            <person name="Feldgarden M."/>
            <person name="Gevers D."/>
            <person name="Martens E."/>
            <person name="Fenner L."/>
            <person name="Roux V."/>
            <person name="Mallet M.N."/>
            <person name="Raoult D."/>
            <person name="Walker B."/>
            <person name="Young S."/>
            <person name="Zeng Q."/>
            <person name="Gargeya S."/>
            <person name="Fitzgerald M."/>
            <person name="Haas B."/>
            <person name="Abouelleil A."/>
            <person name="Allen A.W."/>
            <person name="Alvarado L."/>
            <person name="Arachchi H.M."/>
            <person name="Berlin A.M."/>
            <person name="Chapman S.B."/>
            <person name="Gainer-Dewar J."/>
            <person name="Goldberg J."/>
            <person name="Griggs A."/>
            <person name="Gujja S."/>
            <person name="Hansen M."/>
            <person name="Howarth C."/>
            <person name="Imamovic A."/>
            <person name="Ireland A."/>
            <person name="Larimer J."/>
            <person name="McCowan C."/>
            <person name="Murphy C."/>
            <person name="Pearson M."/>
            <person name="Poon T.W."/>
            <person name="Priest M."/>
            <person name="Roberts A."/>
            <person name="Saif S."/>
            <person name="Shea T."/>
            <person name="Sisk P."/>
            <person name="Sykes S."/>
            <person name="Wortman J."/>
            <person name="Nusbaum C."/>
            <person name="Birren B."/>
        </authorList>
    </citation>
    <scope>NUCLEOTIDE SEQUENCE [LARGE SCALE GENOMIC DNA]</scope>
    <source>
        <strain evidence="16">B84634 / Timone 84634 / DSM 17679 / JCM 13223</strain>
    </source>
</reference>
<dbReference type="InterPro" id="IPR011662">
    <property type="entry name" value="Secretin/TonB_short_N"/>
</dbReference>
<keyword evidence="5 12" id="KW-0812">Transmembrane</keyword>
<dbReference type="InterPro" id="IPR023996">
    <property type="entry name" value="TonB-dep_OMP_SusC/RagA"/>
</dbReference>
<keyword evidence="9 12" id="KW-0472">Membrane</keyword>
<keyword evidence="4" id="KW-0410">Iron transport</keyword>
<dbReference type="AlphaFoldDB" id="U6RFV4"/>
<dbReference type="Proteomes" id="UP000017831">
    <property type="component" value="Unassembled WGS sequence"/>
</dbReference>
<organism evidence="15 16">
    <name type="scientific">Phocaeicola massiliensis B84634 = Timone 84634 = DSM 17679 = JCM 13223</name>
    <dbReference type="NCBI Taxonomy" id="1121098"/>
    <lineage>
        <taxon>Bacteria</taxon>
        <taxon>Pseudomonadati</taxon>
        <taxon>Bacteroidota</taxon>
        <taxon>Bacteroidia</taxon>
        <taxon>Bacteroidales</taxon>
        <taxon>Bacteroidaceae</taxon>
        <taxon>Phocaeicola</taxon>
    </lineage>
</organism>
<evidence type="ECO:0000256" key="9">
    <source>
        <dbReference type="ARBA" id="ARBA00023136"/>
    </source>
</evidence>
<dbReference type="Pfam" id="PF07660">
    <property type="entry name" value="STN"/>
    <property type="match status" value="1"/>
</dbReference>
<accession>U6RFV4</accession>
<evidence type="ECO:0000256" key="1">
    <source>
        <dbReference type="ARBA" id="ARBA00004571"/>
    </source>
</evidence>
<dbReference type="STRING" id="1121098.HMPREF1534_02029"/>
<dbReference type="SUPFAM" id="SSF56935">
    <property type="entry name" value="Porins"/>
    <property type="match status" value="1"/>
</dbReference>
<keyword evidence="2 12" id="KW-0813">Transport</keyword>
<dbReference type="SMART" id="SM00965">
    <property type="entry name" value="STN"/>
    <property type="match status" value="1"/>
</dbReference>
<dbReference type="Pfam" id="PF13715">
    <property type="entry name" value="CarbopepD_reg_2"/>
    <property type="match status" value="1"/>
</dbReference>
<dbReference type="Pfam" id="PF00593">
    <property type="entry name" value="TonB_dep_Rec_b-barrel"/>
    <property type="match status" value="1"/>
</dbReference>
<evidence type="ECO:0000256" key="7">
    <source>
        <dbReference type="ARBA" id="ARBA00023004"/>
    </source>
</evidence>
<dbReference type="SUPFAM" id="SSF49464">
    <property type="entry name" value="Carboxypeptidase regulatory domain-like"/>
    <property type="match status" value="1"/>
</dbReference>
<keyword evidence="11 12" id="KW-0998">Cell outer membrane</keyword>
<dbReference type="InterPro" id="IPR023997">
    <property type="entry name" value="TonB-dep_OMP_SusC/RagA_CS"/>
</dbReference>
<evidence type="ECO:0000256" key="8">
    <source>
        <dbReference type="ARBA" id="ARBA00023077"/>
    </source>
</evidence>
<keyword evidence="7" id="KW-0408">Iron</keyword>
<sequence length="1171" mass="130903">MKKTFCKTRRGHWVPLAWAASFLLWGNVAFAALPIQEARLSMQHRSVSLNQVFSEIERQTGYSFLVRNNDINTNQKISIDVKNKSVKEVLEILFAGKNIRYEVEGERISVYKPQQTRQTTISGIVVDAAQEPIIGASVVVVNTTNGCITDFDGKFSLEVSQLPVKVQITYIGYKSQVVTVSDAKTVQVVLQEDTETLDEVVVVGYGSQKKANLTGAVASVKMDEVIANRPLSKAADALQGTVPGLLVSSNGNAPGKSKSFQIRGAYSVGIKNDDGSYGATIKPLVLIDNVEGDLDMINPEDIETITVLKDAASGAIYGARAAGGVILVTTKRPKGETTFQLNYNNNFAFASAMNLPEQAPLTEYLKAYSDAAGDQFWTMGSPSVTKWLGYLEQYRNNPSSIPTVGDGIYKDADGGIYYMNEKDLVKNMLETSFQQTHNISMTGGTNKLRYRLSAGYISHDGVLITNKDKYERMNVSGFISADITKWFTQEATFSYAHSKNMEPKSALGAIYSTRLASFYPEGNMPEGMSDAASDGLPFFTPSNQIRWSNPAKTLYDNPRIFLKSILKPFKGFQVAFEYTYDKNMYDYHWYTGKVAYTTVQGGKNITPTNDYLQKTKRYTDYNSINLYGTYDFALDDHKFKVMVGFNQESSYRETMEAYSYGQAVVEVPSLGAGTSTLKATDKYNEYSVRGGFFRVNYNYMDRYLLEVNGRYDGSSKFPKDSRYGFFPSVSLGWNIAQEKFMESTQNWLGSLKIRASYGMIGNQNVPAYSFIPTMGINNKYNGWLVDGNQVTAITSIPSLVSNNFTWEKVGTLDFGLDFSMFNNRFTGTFDWYQRNTNGMLAPGMQLPGVVGADAPYQNTADMRTRGWEVSLNWRDQIGKVGYRVGFNLSDSQSKIMKYNSNESGILTSTLSNGSTFWNYYEGKDLGEIWGYEYDGFYTVDDFTDTSSWKLKEGVPSIDGYNPRPGDVKFKNLMDDDRGTNMISSGDNTVSNPGDRKVIGNRTPRYLYGINLGANYKGFDLNVFMQGTGKRDAWIANTLTFPMYSDFKFIPLYKDLGNYWQPVDAANGDYTAANPNAEFPRIYGNYGNQGSNYRQSDRYLSDASYFRIKNVTLAYTFPKAWITKIALSQLKAFVSIENLATFSSLPKGIDPETLSWDYPAFRTVSFGLNITL</sequence>
<evidence type="ECO:0000256" key="5">
    <source>
        <dbReference type="ARBA" id="ARBA00022692"/>
    </source>
</evidence>
<dbReference type="GeneID" id="60062018"/>
<protein>
    <submittedName>
        <fullName evidence="15">SusC/RagA family TonB-linked outer membrane protein</fullName>
    </submittedName>
</protein>
<dbReference type="FunFam" id="2.60.40.1120:FF:000003">
    <property type="entry name" value="Outer membrane protein Omp121"/>
    <property type="match status" value="1"/>
</dbReference>
<proteinExistence type="inferred from homology"/>
<evidence type="ECO:0000256" key="2">
    <source>
        <dbReference type="ARBA" id="ARBA00022448"/>
    </source>
</evidence>
<comment type="subcellular location">
    <subcellularLocation>
        <location evidence="1 12">Cell outer membrane</location>
        <topology evidence="1 12">Multi-pass membrane protein</topology>
    </subcellularLocation>
</comment>
<feature type="domain" description="Secretin/TonB short N-terminal" evidence="14">
    <location>
        <begin position="62"/>
        <end position="113"/>
    </location>
</feature>
<dbReference type="Gene3D" id="2.40.170.20">
    <property type="entry name" value="TonB-dependent receptor, beta-barrel domain"/>
    <property type="match status" value="1"/>
</dbReference>
<dbReference type="InterPro" id="IPR012910">
    <property type="entry name" value="Plug_dom"/>
</dbReference>
<evidence type="ECO:0000256" key="10">
    <source>
        <dbReference type="ARBA" id="ARBA00023170"/>
    </source>
</evidence>
<dbReference type="InterPro" id="IPR008969">
    <property type="entry name" value="CarboxyPept-like_regulatory"/>
</dbReference>
<evidence type="ECO:0000313" key="15">
    <source>
        <dbReference type="EMBL" id="EOA54636.1"/>
    </source>
</evidence>
<dbReference type="GO" id="GO:0044718">
    <property type="term" value="P:siderophore transmembrane transport"/>
    <property type="evidence" value="ECO:0007669"/>
    <property type="project" value="TreeGrafter"/>
</dbReference>
<evidence type="ECO:0000313" key="16">
    <source>
        <dbReference type="Proteomes" id="UP000017831"/>
    </source>
</evidence>
<evidence type="ECO:0000256" key="3">
    <source>
        <dbReference type="ARBA" id="ARBA00022452"/>
    </source>
</evidence>
<keyword evidence="4" id="KW-0406">Ion transport</keyword>
<keyword evidence="10" id="KW-0675">Receptor</keyword>
<comment type="caution">
    <text evidence="15">The sequence shown here is derived from an EMBL/GenBank/DDBJ whole genome shotgun (WGS) entry which is preliminary data.</text>
</comment>
<comment type="similarity">
    <text evidence="12 13">Belongs to the TonB-dependent receptor family.</text>
</comment>
<dbReference type="GO" id="GO:0015344">
    <property type="term" value="F:siderophore uptake transmembrane transporter activity"/>
    <property type="evidence" value="ECO:0007669"/>
    <property type="project" value="TreeGrafter"/>
</dbReference>
<gene>
    <name evidence="15" type="ORF">HMPREF1534_02029</name>
</gene>
<dbReference type="HOGENOM" id="CLU_004317_1_1_10"/>
<dbReference type="PANTHER" id="PTHR30069">
    <property type="entry name" value="TONB-DEPENDENT OUTER MEMBRANE RECEPTOR"/>
    <property type="match status" value="1"/>
</dbReference>
<dbReference type="InterPro" id="IPR037066">
    <property type="entry name" value="Plug_dom_sf"/>
</dbReference>